<dbReference type="OrthoDB" id="6614966at2759"/>
<dbReference type="AlphaFoldDB" id="A0A6G0W5A0"/>
<reference evidence="1 2" key="1">
    <citation type="submission" date="2019-08" db="EMBL/GenBank/DDBJ databases">
        <title>Whole genome of Aphis craccivora.</title>
        <authorList>
            <person name="Voronova N.V."/>
            <person name="Shulinski R.S."/>
            <person name="Bandarenka Y.V."/>
            <person name="Zhorov D.G."/>
            <person name="Warner D."/>
        </authorList>
    </citation>
    <scope>NUCLEOTIDE SEQUENCE [LARGE SCALE GENOMIC DNA]</scope>
    <source>
        <strain evidence="1">180601</strain>
        <tissue evidence="1">Whole Body</tissue>
    </source>
</reference>
<gene>
    <name evidence="1" type="ORF">FWK35_00033777</name>
</gene>
<sequence length="115" mass="13632">MPIIIYSDGCGYKNRNRSSSILRETYSNEIISNNRSLFEAILLIHSYFYDFKLLNVYTSIRPSIGKVELEDKNIRELLYEYDPLISCIYFKLLFDDPYCAYQKNDHKSIRLIPIT</sequence>
<dbReference type="Proteomes" id="UP000478052">
    <property type="component" value="Unassembled WGS sequence"/>
</dbReference>
<comment type="caution">
    <text evidence="1">The sequence shown here is derived from an EMBL/GenBank/DDBJ whole genome shotgun (WGS) entry which is preliminary data.</text>
</comment>
<protein>
    <submittedName>
        <fullName evidence="1">Uncharacterized protein</fullName>
    </submittedName>
</protein>
<proteinExistence type="predicted"/>
<evidence type="ECO:0000313" key="1">
    <source>
        <dbReference type="EMBL" id="KAF0721151.1"/>
    </source>
</evidence>
<organism evidence="1 2">
    <name type="scientific">Aphis craccivora</name>
    <name type="common">Cowpea aphid</name>
    <dbReference type="NCBI Taxonomy" id="307492"/>
    <lineage>
        <taxon>Eukaryota</taxon>
        <taxon>Metazoa</taxon>
        <taxon>Ecdysozoa</taxon>
        <taxon>Arthropoda</taxon>
        <taxon>Hexapoda</taxon>
        <taxon>Insecta</taxon>
        <taxon>Pterygota</taxon>
        <taxon>Neoptera</taxon>
        <taxon>Paraneoptera</taxon>
        <taxon>Hemiptera</taxon>
        <taxon>Sternorrhyncha</taxon>
        <taxon>Aphidomorpha</taxon>
        <taxon>Aphidoidea</taxon>
        <taxon>Aphididae</taxon>
        <taxon>Aphidini</taxon>
        <taxon>Aphis</taxon>
        <taxon>Aphis</taxon>
    </lineage>
</organism>
<name>A0A6G0W5A0_APHCR</name>
<accession>A0A6G0W5A0</accession>
<dbReference type="EMBL" id="VUJU01009282">
    <property type="protein sequence ID" value="KAF0721151.1"/>
    <property type="molecule type" value="Genomic_DNA"/>
</dbReference>
<evidence type="ECO:0000313" key="2">
    <source>
        <dbReference type="Proteomes" id="UP000478052"/>
    </source>
</evidence>
<keyword evidence="2" id="KW-1185">Reference proteome</keyword>